<feature type="transmembrane region" description="Helical" evidence="1">
    <location>
        <begin position="284"/>
        <end position="302"/>
    </location>
</feature>
<protein>
    <recommendedName>
        <fullName evidence="4">Glycosyltransferase RgtA/B/C/D-like domain-containing protein</fullName>
    </recommendedName>
</protein>
<dbReference type="Proteomes" id="UP001500454">
    <property type="component" value="Unassembled WGS sequence"/>
</dbReference>
<dbReference type="EMBL" id="BAABHA010000015">
    <property type="protein sequence ID" value="GAA4391025.1"/>
    <property type="molecule type" value="Genomic_DNA"/>
</dbReference>
<keyword evidence="1" id="KW-0472">Membrane</keyword>
<evidence type="ECO:0000313" key="2">
    <source>
        <dbReference type="EMBL" id="GAA4391025.1"/>
    </source>
</evidence>
<evidence type="ECO:0000256" key="1">
    <source>
        <dbReference type="SAM" id="Phobius"/>
    </source>
</evidence>
<sequence length="469" mass="51605">MLRFFRSTLPARLIGLVLLALAVRLPLLWLEGVPLTLAELRGWLVGERLHAGALLYRDVYDHTAPLAAAAYGLLDALVGRSVWVYRLLALALVVGQGIRLSVVFNRYNVHPERGYLAALTYILLASATTELDALSPLLLGQTFVVFALSALLPTSREGYDNSRLFRAGFLLGVAALCYLPLALLLLVGLFAVISFAANSFRSFLLLLCGFGFPYAVMATVFLYFDALPAFRSMHLEPMLAGAAAADALPRALQLKLLVLPGILLVLSLVRTLTTSLGLVFQIKFQQLMLVWLVTAVLIGALLGGSVPGMMVLMLPPLAYFSLFLWLQTKRGWVAEVLLFVLIGAVVIVRHRAMLGLDQLLPFPTEARYAPRPDARYAAVSGQSVLVLGPSRGVYVQNAAGTPYVDWPLAQRDFGRLNEYGAVFRLATNLPDLPPYLIDEANLLPELRYKLPRLFGRYQPTGTPRVYRLR</sequence>
<name>A0ABP8JHZ3_9BACT</name>
<evidence type="ECO:0008006" key="4">
    <source>
        <dbReference type="Google" id="ProtNLM"/>
    </source>
</evidence>
<feature type="transmembrane region" description="Helical" evidence="1">
    <location>
        <begin position="332"/>
        <end position="348"/>
    </location>
</feature>
<gene>
    <name evidence="2" type="ORF">GCM10023186_39880</name>
</gene>
<comment type="caution">
    <text evidence="2">The sequence shown here is derived from an EMBL/GenBank/DDBJ whole genome shotgun (WGS) entry which is preliminary data.</text>
</comment>
<evidence type="ECO:0000313" key="3">
    <source>
        <dbReference type="Proteomes" id="UP001500454"/>
    </source>
</evidence>
<feature type="transmembrane region" description="Helical" evidence="1">
    <location>
        <begin position="114"/>
        <end position="131"/>
    </location>
</feature>
<proteinExistence type="predicted"/>
<feature type="transmembrane region" description="Helical" evidence="1">
    <location>
        <begin position="256"/>
        <end position="278"/>
    </location>
</feature>
<keyword evidence="1" id="KW-0812">Transmembrane</keyword>
<feature type="transmembrane region" description="Helical" evidence="1">
    <location>
        <begin position="83"/>
        <end position="102"/>
    </location>
</feature>
<feature type="transmembrane region" description="Helical" evidence="1">
    <location>
        <begin position="167"/>
        <end position="197"/>
    </location>
</feature>
<keyword evidence="1" id="KW-1133">Transmembrane helix</keyword>
<feature type="transmembrane region" description="Helical" evidence="1">
    <location>
        <begin position="203"/>
        <end position="224"/>
    </location>
</feature>
<dbReference type="RefSeq" id="WP_345227069.1">
    <property type="nucleotide sequence ID" value="NZ_BAABHA010000015.1"/>
</dbReference>
<accession>A0ABP8JHZ3</accession>
<reference evidence="3" key="1">
    <citation type="journal article" date="2019" name="Int. J. Syst. Evol. Microbiol.">
        <title>The Global Catalogue of Microorganisms (GCM) 10K type strain sequencing project: providing services to taxonomists for standard genome sequencing and annotation.</title>
        <authorList>
            <consortium name="The Broad Institute Genomics Platform"/>
            <consortium name="The Broad Institute Genome Sequencing Center for Infectious Disease"/>
            <person name="Wu L."/>
            <person name="Ma J."/>
        </authorList>
    </citation>
    <scope>NUCLEOTIDE SEQUENCE [LARGE SCALE GENOMIC DNA]</scope>
    <source>
        <strain evidence="3">JCM 17924</strain>
    </source>
</reference>
<organism evidence="2 3">
    <name type="scientific">Hymenobacter koreensis</name>
    <dbReference type="NCBI Taxonomy" id="1084523"/>
    <lineage>
        <taxon>Bacteria</taxon>
        <taxon>Pseudomonadati</taxon>
        <taxon>Bacteroidota</taxon>
        <taxon>Cytophagia</taxon>
        <taxon>Cytophagales</taxon>
        <taxon>Hymenobacteraceae</taxon>
        <taxon>Hymenobacter</taxon>
    </lineage>
</organism>
<keyword evidence="3" id="KW-1185">Reference proteome</keyword>